<dbReference type="InterPro" id="IPR036322">
    <property type="entry name" value="WD40_repeat_dom_sf"/>
</dbReference>
<dbReference type="AlphaFoldDB" id="A0AAI8YD49"/>
<protein>
    <submittedName>
        <fullName evidence="4">Uu.00g030610.m01.CDS01</fullName>
    </submittedName>
</protein>
<feature type="repeat" description="WD" evidence="3">
    <location>
        <begin position="159"/>
        <end position="194"/>
    </location>
</feature>
<dbReference type="PANTHER" id="PTHR22889">
    <property type="entry name" value="WD REPEAT-CONTAINING PROTEIN 89"/>
    <property type="match status" value="1"/>
</dbReference>
<dbReference type="InterPro" id="IPR039328">
    <property type="entry name" value="WDR89"/>
</dbReference>
<keyword evidence="2" id="KW-0677">Repeat</keyword>
<sequence>MFPLACIDGYRLPVRQEVYILSILPLIRGPATISSDQKLSLFDPLSLRTGPIRDVVASHGNLTCAAAFDAANAVVCTAGEDGSLSMWDLRLEARQAEVARLTVNDHNDLNNLSTALPVLSLACSSEGFTVVAGTELMNHQASILAWDVRAAPTPKLHYKEVHSDDVTELNFHPRDPNILLSGSTDGLVNIYDTRITDEDEVVIQTFNHDSSIHHAAFLNDTEVYALSHDERLALYDMAEGYEKGAATTDFGDMRSVLGCQYIANISAKANGAGAVIGAGAHDQQAFEMIHLTKGESGWALDRANSVGLPGAHSEEVVRSFCFYDEAQMVFSAGEDGCIKAWRANA</sequence>
<dbReference type="SUPFAM" id="SSF50978">
    <property type="entry name" value="WD40 repeat-like"/>
    <property type="match status" value="1"/>
</dbReference>
<dbReference type="EMBL" id="CAUWAG010000003">
    <property type="protein sequence ID" value="CAJ2500208.1"/>
    <property type="molecule type" value="Genomic_DNA"/>
</dbReference>
<dbReference type="Proteomes" id="UP001295740">
    <property type="component" value="Unassembled WGS sequence"/>
</dbReference>
<feature type="repeat" description="WD" evidence="3">
    <location>
        <begin position="56"/>
        <end position="90"/>
    </location>
</feature>
<reference evidence="4" key="1">
    <citation type="submission" date="2023-10" db="EMBL/GenBank/DDBJ databases">
        <authorList>
            <person name="Hackl T."/>
        </authorList>
    </citation>
    <scope>NUCLEOTIDE SEQUENCE</scope>
</reference>
<keyword evidence="5" id="KW-1185">Reference proteome</keyword>
<dbReference type="InterPro" id="IPR015943">
    <property type="entry name" value="WD40/YVTN_repeat-like_dom_sf"/>
</dbReference>
<evidence type="ECO:0000313" key="4">
    <source>
        <dbReference type="EMBL" id="CAJ2500208.1"/>
    </source>
</evidence>
<comment type="caution">
    <text evidence="4">The sequence shown here is derived from an EMBL/GenBank/DDBJ whole genome shotgun (WGS) entry which is preliminary data.</text>
</comment>
<dbReference type="Gene3D" id="2.130.10.10">
    <property type="entry name" value="YVTN repeat-like/Quinoprotein amine dehydrogenase"/>
    <property type="match status" value="2"/>
</dbReference>
<dbReference type="PANTHER" id="PTHR22889:SF0">
    <property type="entry name" value="WD REPEAT-CONTAINING PROTEIN 89"/>
    <property type="match status" value="1"/>
</dbReference>
<dbReference type="Pfam" id="PF00400">
    <property type="entry name" value="WD40"/>
    <property type="match status" value="3"/>
</dbReference>
<dbReference type="SMART" id="SM00320">
    <property type="entry name" value="WD40"/>
    <property type="match status" value="4"/>
</dbReference>
<evidence type="ECO:0000256" key="3">
    <source>
        <dbReference type="PROSITE-ProRule" id="PRU00221"/>
    </source>
</evidence>
<dbReference type="InterPro" id="IPR019775">
    <property type="entry name" value="WD40_repeat_CS"/>
</dbReference>
<keyword evidence="1 3" id="KW-0853">WD repeat</keyword>
<dbReference type="PROSITE" id="PS00678">
    <property type="entry name" value="WD_REPEATS_1"/>
    <property type="match status" value="1"/>
</dbReference>
<dbReference type="PROSITE" id="PS50082">
    <property type="entry name" value="WD_REPEATS_2"/>
    <property type="match status" value="2"/>
</dbReference>
<accession>A0AAI8YD49</accession>
<dbReference type="InterPro" id="IPR001680">
    <property type="entry name" value="WD40_rpt"/>
</dbReference>
<gene>
    <name evidence="4" type="ORF">KHLLAP_LOCUS676</name>
</gene>
<evidence type="ECO:0000313" key="5">
    <source>
        <dbReference type="Proteomes" id="UP001295740"/>
    </source>
</evidence>
<evidence type="ECO:0000256" key="1">
    <source>
        <dbReference type="ARBA" id="ARBA00022574"/>
    </source>
</evidence>
<proteinExistence type="predicted"/>
<name>A0AAI8YD49_9PEZI</name>
<evidence type="ECO:0000256" key="2">
    <source>
        <dbReference type="ARBA" id="ARBA00022737"/>
    </source>
</evidence>
<organism evidence="4 5">
    <name type="scientific">Anthostomella pinea</name>
    <dbReference type="NCBI Taxonomy" id="933095"/>
    <lineage>
        <taxon>Eukaryota</taxon>
        <taxon>Fungi</taxon>
        <taxon>Dikarya</taxon>
        <taxon>Ascomycota</taxon>
        <taxon>Pezizomycotina</taxon>
        <taxon>Sordariomycetes</taxon>
        <taxon>Xylariomycetidae</taxon>
        <taxon>Xylariales</taxon>
        <taxon>Xylariaceae</taxon>
        <taxon>Anthostomella</taxon>
    </lineage>
</organism>